<dbReference type="GO" id="GO:0016757">
    <property type="term" value="F:glycosyltransferase activity"/>
    <property type="evidence" value="ECO:0007669"/>
    <property type="project" value="InterPro"/>
</dbReference>
<keyword evidence="1" id="KW-0808">Transferase</keyword>
<dbReference type="PANTHER" id="PTHR46401">
    <property type="entry name" value="GLYCOSYLTRANSFERASE WBBK-RELATED"/>
    <property type="match status" value="1"/>
</dbReference>
<evidence type="ECO:0000313" key="3">
    <source>
        <dbReference type="EMBL" id="QOS19056.1"/>
    </source>
</evidence>
<evidence type="ECO:0000256" key="1">
    <source>
        <dbReference type="ARBA" id="ARBA00022679"/>
    </source>
</evidence>
<evidence type="ECO:0000259" key="2">
    <source>
        <dbReference type="Pfam" id="PF00534"/>
    </source>
</evidence>
<dbReference type="AlphaFoldDB" id="A0A7M1VZD9"/>
<organism evidence="3">
    <name type="scientific">Vibrio parahaemolyticus</name>
    <dbReference type="NCBI Taxonomy" id="670"/>
    <lineage>
        <taxon>Bacteria</taxon>
        <taxon>Pseudomonadati</taxon>
        <taxon>Pseudomonadota</taxon>
        <taxon>Gammaproteobacteria</taxon>
        <taxon>Vibrionales</taxon>
        <taxon>Vibrionaceae</taxon>
        <taxon>Vibrio</taxon>
    </lineage>
</organism>
<sequence length="358" mass="40953">MKIAYITSIALDKKQAQAVQVSSMIRAFSELLGNDFLAITCSSSDVLKSNTNLIVHKTKFNGKIKKFLFPFLTSKYCRDNLVKFVYCREIFIALFHALCGRTVIYELHEFNNIFYQKWLLKLALALKNILFVTVSNQGKIELQSISESVRCEALPNGVFCDDYLNAIQNKETIHYDLFSNSTEKYKFVYTGSLYKGNDADIIFMMANVNPDIAYFCVGGSSKEFIQIWEKFGSPKNVYHIKHVSREKVIDYQSSADALVYPISNTNTIKNYTSPLKLFEYMASGRPIIGKNLGAVKEILTENNAYIFTDENIKSVICEVIFDLDNNNYKGQANRELAKNKYSWEARVSKILDMFNSEN</sequence>
<dbReference type="InterPro" id="IPR001296">
    <property type="entry name" value="Glyco_trans_1"/>
</dbReference>
<dbReference type="EMBL" id="MT898122">
    <property type="protein sequence ID" value="QOS19056.1"/>
    <property type="molecule type" value="Genomic_DNA"/>
</dbReference>
<accession>A0A7M1VZD9</accession>
<reference evidence="3" key="1">
    <citation type="submission" date="2020-08" db="EMBL/GenBank/DDBJ databases">
        <title>Genetic structure, function and evolution of capsule biosynthesis loci in Vibrio parahaemolyticus.</title>
        <authorList>
            <person name="Li L."/>
            <person name="Bian S."/>
        </authorList>
    </citation>
    <scope>NUCLEOTIDE SEQUENCE</scope>
    <source>
        <strain evidence="3">VP323</strain>
    </source>
</reference>
<dbReference type="Gene3D" id="3.40.50.2000">
    <property type="entry name" value="Glycogen Phosphorylase B"/>
    <property type="match status" value="1"/>
</dbReference>
<proteinExistence type="predicted"/>
<dbReference type="PANTHER" id="PTHR46401:SF2">
    <property type="entry name" value="GLYCOSYLTRANSFERASE WBBK-RELATED"/>
    <property type="match status" value="1"/>
</dbReference>
<name>A0A7M1VZD9_VIBPH</name>
<feature type="domain" description="Glycosyl transferase family 1" evidence="2">
    <location>
        <begin position="183"/>
        <end position="336"/>
    </location>
</feature>
<dbReference type="SUPFAM" id="SSF53756">
    <property type="entry name" value="UDP-Glycosyltransferase/glycogen phosphorylase"/>
    <property type="match status" value="1"/>
</dbReference>
<dbReference type="Pfam" id="PF00534">
    <property type="entry name" value="Glycos_transf_1"/>
    <property type="match status" value="1"/>
</dbReference>
<dbReference type="RefSeq" id="WP_241573084.1">
    <property type="nucleotide sequence ID" value="NZ_JALAZA010000004.1"/>
</dbReference>
<gene>
    <name evidence="3" type="ORF">VP323_00021</name>
</gene>
<protein>
    <recommendedName>
        <fullName evidence="2">Glycosyl transferase family 1 domain-containing protein</fullName>
    </recommendedName>
</protein>
<dbReference type="GO" id="GO:0009103">
    <property type="term" value="P:lipopolysaccharide biosynthetic process"/>
    <property type="evidence" value="ECO:0007669"/>
    <property type="project" value="TreeGrafter"/>
</dbReference>